<keyword evidence="7" id="KW-0812">Transmembrane</keyword>
<dbReference type="Proteomes" id="UP000000249">
    <property type="component" value="Chromosome 1"/>
</dbReference>
<dbReference type="Gene3D" id="3.90.1210.10">
    <property type="entry name" value="Antifreeze-like/N-acetylneuraminic acid synthase C-terminal domain"/>
    <property type="match status" value="1"/>
</dbReference>
<dbReference type="InterPro" id="IPR013974">
    <property type="entry name" value="SAF"/>
</dbReference>
<dbReference type="InterPro" id="IPR017585">
    <property type="entry name" value="SAF_FlgA"/>
</dbReference>
<organism evidence="9 10">
    <name type="scientific">Vibrio cholerae serotype O1 (strain ATCC 39541 / Classical Ogawa 395 / O395)</name>
    <dbReference type="NCBI Taxonomy" id="345073"/>
    <lineage>
        <taxon>Bacteria</taxon>
        <taxon>Pseudomonadati</taxon>
        <taxon>Pseudomonadota</taxon>
        <taxon>Gammaproteobacteria</taxon>
        <taxon>Vibrionales</taxon>
        <taxon>Vibrionaceae</taxon>
        <taxon>Vibrio</taxon>
    </lineage>
</organism>
<evidence type="ECO:0000256" key="4">
    <source>
        <dbReference type="ARBA" id="ARBA00022729"/>
    </source>
</evidence>
<dbReference type="Gene3D" id="2.30.30.760">
    <property type="match status" value="1"/>
</dbReference>
<comment type="subcellular location">
    <subcellularLocation>
        <location evidence="1">Periplasm</location>
    </subcellularLocation>
</comment>
<dbReference type="GO" id="GO:0044780">
    <property type="term" value="P:bacterial-type flagellum assembly"/>
    <property type="evidence" value="ECO:0007669"/>
    <property type="project" value="InterPro"/>
</dbReference>
<gene>
    <name evidence="9" type="ordered locus">VC0395_A1795</name>
</gene>
<dbReference type="PANTHER" id="PTHR36307:SF1">
    <property type="entry name" value="FLAGELLA BASAL BODY P-RING FORMATION PROTEIN FLGA"/>
    <property type="match status" value="1"/>
</dbReference>
<keyword evidence="7" id="KW-1133">Transmembrane helix</keyword>
<dbReference type="KEGG" id="vcr:VC395_2319"/>
<dbReference type="GO" id="GO:0042597">
    <property type="term" value="C:periplasmic space"/>
    <property type="evidence" value="ECO:0007669"/>
    <property type="project" value="UniProtKB-SubCell"/>
</dbReference>
<evidence type="ECO:0000256" key="3">
    <source>
        <dbReference type="ARBA" id="ARBA00014754"/>
    </source>
</evidence>
<keyword evidence="4" id="KW-0732">Signal</keyword>
<dbReference type="Pfam" id="PF17656">
    <property type="entry name" value="ChapFlgA_N"/>
    <property type="match status" value="1"/>
</dbReference>
<evidence type="ECO:0000313" key="10">
    <source>
        <dbReference type="Proteomes" id="UP000000249"/>
    </source>
</evidence>
<keyword evidence="5" id="KW-0574">Periplasm</keyword>
<keyword evidence="7" id="KW-0472">Membrane</keyword>
<dbReference type="CDD" id="cd11614">
    <property type="entry name" value="SAF_CpaB_FlgA_like"/>
    <property type="match status" value="1"/>
</dbReference>
<keyword evidence="9" id="KW-0282">Flagellum</keyword>
<comment type="similarity">
    <text evidence="2">Belongs to the FlgA family.</text>
</comment>
<keyword evidence="9" id="KW-0966">Cell projection</keyword>
<dbReference type="PANTHER" id="PTHR36307">
    <property type="entry name" value="FLAGELLA BASAL BODY P-RING FORMATION PROTEIN FLGA"/>
    <property type="match status" value="1"/>
</dbReference>
<dbReference type="NCBIfam" id="TIGR03170">
    <property type="entry name" value="flgA_cterm"/>
    <property type="match status" value="1"/>
</dbReference>
<sequence>MKKPEKRKMHPKIDLHSHFITKCRAFCEIFYSFIGFLLFFFSLAANAATPEQLSMIKEAAENHVLSTVDMPAGGELVVNAANIDDRLFATDCPEPLTTNSSSSNGSAANITVLVECKPDNWRVYVPVRLTITIPLITAATPLSRGQMISAQDVTLSMVDLLRFRRQGFSTPENVIGAKIKKNIRVGDVIEQNDVCIVCRNESVVIRAGKSGMSITTKGTAMSDGVVGEQIKVKNDKSNRIIDAQVSGVGEVTVAF</sequence>
<feature type="transmembrane region" description="Helical" evidence="7">
    <location>
        <begin position="29"/>
        <end position="48"/>
    </location>
</feature>
<proteinExistence type="inferred from homology"/>
<dbReference type="RefSeq" id="WP_001881906.1">
    <property type="nucleotide sequence ID" value="NC_009457.1"/>
</dbReference>
<evidence type="ECO:0000259" key="8">
    <source>
        <dbReference type="SMART" id="SM00858"/>
    </source>
</evidence>
<dbReference type="InterPro" id="IPR041231">
    <property type="entry name" value="FlgA_N"/>
</dbReference>
<protein>
    <recommendedName>
        <fullName evidence="3">Flagella basal body P-ring formation protein FlgA</fullName>
    </recommendedName>
</protein>
<feature type="domain" description="SAF" evidence="8">
    <location>
        <begin position="133"/>
        <end position="195"/>
    </location>
</feature>
<dbReference type="Pfam" id="PF13144">
    <property type="entry name" value="ChapFlgA"/>
    <property type="match status" value="1"/>
</dbReference>
<dbReference type="PATRIC" id="fig|345073.21.peg.2235"/>
<dbReference type="InterPro" id="IPR039246">
    <property type="entry name" value="Flagellar_FlgA"/>
</dbReference>
<dbReference type="EMBL" id="CP000627">
    <property type="protein sequence ID" value="ABQ21119.1"/>
    <property type="molecule type" value="Genomic_DNA"/>
</dbReference>
<evidence type="ECO:0000256" key="7">
    <source>
        <dbReference type="SAM" id="Phobius"/>
    </source>
</evidence>
<keyword evidence="9" id="KW-0969">Cilium</keyword>
<evidence type="ECO:0000256" key="1">
    <source>
        <dbReference type="ARBA" id="ARBA00004418"/>
    </source>
</evidence>
<evidence type="ECO:0000256" key="6">
    <source>
        <dbReference type="ARBA" id="ARBA00025643"/>
    </source>
</evidence>
<evidence type="ECO:0000313" key="9">
    <source>
        <dbReference type="EMBL" id="ABQ21119.1"/>
    </source>
</evidence>
<evidence type="ECO:0000256" key="2">
    <source>
        <dbReference type="ARBA" id="ARBA00010474"/>
    </source>
</evidence>
<dbReference type="SMART" id="SM00858">
    <property type="entry name" value="SAF"/>
    <property type="match status" value="1"/>
</dbReference>
<dbReference type="AlphaFoldDB" id="A0A0H3AJ06"/>
<comment type="function">
    <text evidence="6">Involved in the assembly process of the P-ring formation. It may associate with FlgF on the rod constituting a structure essential for the P-ring assembly or may act as a modulator protein for the P-ring assembly.</text>
</comment>
<evidence type="ECO:0000256" key="5">
    <source>
        <dbReference type="ARBA" id="ARBA00022764"/>
    </source>
</evidence>
<reference evidence="9 10" key="1">
    <citation type="submission" date="2007-03" db="EMBL/GenBank/DDBJ databases">
        <authorList>
            <person name="Heidelberg J."/>
        </authorList>
    </citation>
    <scope>NUCLEOTIDE SEQUENCE [LARGE SCALE GENOMIC DNA]</scope>
    <source>
        <strain evidence="10">ATCC 39541 / Classical Ogawa 395 / O395</strain>
    </source>
</reference>
<dbReference type="eggNOG" id="COG1261">
    <property type="taxonomic scope" value="Bacteria"/>
</dbReference>
<accession>A0A0H3AJ06</accession>
<dbReference type="OrthoDB" id="5729023at2"/>
<name>A0A0H3AJ06_VIBC3</name>
<dbReference type="KEGG" id="vco:VC0395_A1795"/>